<comment type="caution">
    <text evidence="1">The sequence shown here is derived from an EMBL/GenBank/DDBJ whole genome shotgun (WGS) entry which is preliminary data.</text>
</comment>
<dbReference type="Proteomes" id="UP000828390">
    <property type="component" value="Unassembled WGS sequence"/>
</dbReference>
<reference evidence="1" key="1">
    <citation type="journal article" date="2019" name="bioRxiv">
        <title>The Genome of the Zebra Mussel, Dreissena polymorpha: A Resource for Invasive Species Research.</title>
        <authorList>
            <person name="McCartney M.A."/>
            <person name="Auch B."/>
            <person name="Kono T."/>
            <person name="Mallez S."/>
            <person name="Zhang Y."/>
            <person name="Obille A."/>
            <person name="Becker A."/>
            <person name="Abrahante J.E."/>
            <person name="Garbe J."/>
            <person name="Badalamenti J.P."/>
            <person name="Herman A."/>
            <person name="Mangelson H."/>
            <person name="Liachko I."/>
            <person name="Sullivan S."/>
            <person name="Sone E.D."/>
            <person name="Koren S."/>
            <person name="Silverstein K.A.T."/>
            <person name="Beckman K.B."/>
            <person name="Gohl D.M."/>
        </authorList>
    </citation>
    <scope>NUCLEOTIDE SEQUENCE</scope>
    <source>
        <strain evidence="1">Duluth1</strain>
        <tissue evidence="1">Whole animal</tissue>
    </source>
</reference>
<proteinExistence type="predicted"/>
<gene>
    <name evidence="1" type="ORF">DPMN_076551</name>
</gene>
<dbReference type="AlphaFoldDB" id="A0A9D3YNV9"/>
<accession>A0A9D3YNV9</accession>
<keyword evidence="2" id="KW-1185">Reference proteome</keyword>
<protein>
    <submittedName>
        <fullName evidence="1">Uncharacterized protein</fullName>
    </submittedName>
</protein>
<name>A0A9D3YNV9_DREPO</name>
<sequence length="210" mass="24366">MPLVIYKWDGDGVSTRGHVSMGLPNGVHISWWPGKKTKQITVQGVKAVEDQTLEMDIANFDGVRPTVYNLDTTEEEDALIIEWWTKFKSKTNTYHLMKCNCSTVVSKALSVVYGNVEDWYVIKEVWTPNDVERVVQRLISGEYKNMHLSRDMEAINITQESEFVVIQRREETKSKRNRRTWWTKISKRGRTLVGLTDDGEHAMCCFPCFR</sequence>
<reference evidence="1" key="2">
    <citation type="submission" date="2020-11" db="EMBL/GenBank/DDBJ databases">
        <authorList>
            <person name="McCartney M.A."/>
            <person name="Auch B."/>
            <person name="Kono T."/>
            <person name="Mallez S."/>
            <person name="Becker A."/>
            <person name="Gohl D.M."/>
            <person name="Silverstein K.A.T."/>
            <person name="Koren S."/>
            <person name="Bechman K.B."/>
            <person name="Herman A."/>
            <person name="Abrahante J.E."/>
            <person name="Garbe J."/>
        </authorList>
    </citation>
    <scope>NUCLEOTIDE SEQUENCE</scope>
    <source>
        <strain evidence="1">Duluth1</strain>
        <tissue evidence="1">Whole animal</tissue>
    </source>
</reference>
<dbReference type="OrthoDB" id="6140501at2759"/>
<dbReference type="EMBL" id="JAIWYP010000015">
    <property type="protein sequence ID" value="KAH3701563.1"/>
    <property type="molecule type" value="Genomic_DNA"/>
</dbReference>
<organism evidence="1 2">
    <name type="scientific">Dreissena polymorpha</name>
    <name type="common">Zebra mussel</name>
    <name type="synonym">Mytilus polymorpha</name>
    <dbReference type="NCBI Taxonomy" id="45954"/>
    <lineage>
        <taxon>Eukaryota</taxon>
        <taxon>Metazoa</taxon>
        <taxon>Spiralia</taxon>
        <taxon>Lophotrochozoa</taxon>
        <taxon>Mollusca</taxon>
        <taxon>Bivalvia</taxon>
        <taxon>Autobranchia</taxon>
        <taxon>Heteroconchia</taxon>
        <taxon>Euheterodonta</taxon>
        <taxon>Imparidentia</taxon>
        <taxon>Neoheterodontei</taxon>
        <taxon>Myida</taxon>
        <taxon>Dreissenoidea</taxon>
        <taxon>Dreissenidae</taxon>
        <taxon>Dreissena</taxon>
    </lineage>
</organism>
<evidence type="ECO:0000313" key="2">
    <source>
        <dbReference type="Proteomes" id="UP000828390"/>
    </source>
</evidence>
<evidence type="ECO:0000313" key="1">
    <source>
        <dbReference type="EMBL" id="KAH3701563.1"/>
    </source>
</evidence>